<proteinExistence type="predicted"/>
<comment type="caution">
    <text evidence="1">The sequence shown here is derived from an EMBL/GenBank/DDBJ whole genome shotgun (WGS) entry which is preliminary data.</text>
</comment>
<evidence type="ECO:0000313" key="2">
    <source>
        <dbReference type="Proteomes" id="UP000828390"/>
    </source>
</evidence>
<reference evidence="1" key="2">
    <citation type="submission" date="2020-11" db="EMBL/GenBank/DDBJ databases">
        <authorList>
            <person name="McCartney M.A."/>
            <person name="Auch B."/>
            <person name="Kono T."/>
            <person name="Mallez S."/>
            <person name="Becker A."/>
            <person name="Gohl D.M."/>
            <person name="Silverstein K.A.T."/>
            <person name="Koren S."/>
            <person name="Bechman K.B."/>
            <person name="Herman A."/>
            <person name="Abrahante J.E."/>
            <person name="Garbe J."/>
        </authorList>
    </citation>
    <scope>NUCLEOTIDE SEQUENCE</scope>
    <source>
        <strain evidence="1">Duluth1</strain>
        <tissue evidence="1">Whole animal</tissue>
    </source>
</reference>
<dbReference type="EMBL" id="JAIWYP010000010">
    <property type="protein sequence ID" value="KAH3747234.1"/>
    <property type="molecule type" value="Genomic_DNA"/>
</dbReference>
<protein>
    <submittedName>
        <fullName evidence="1">Uncharacterized protein</fullName>
    </submittedName>
</protein>
<keyword evidence="2" id="KW-1185">Reference proteome</keyword>
<accession>A0A9D4I3Z3</accession>
<gene>
    <name evidence="1" type="ORF">DPMN_181657</name>
</gene>
<dbReference type="AlphaFoldDB" id="A0A9D4I3Z3"/>
<organism evidence="1 2">
    <name type="scientific">Dreissena polymorpha</name>
    <name type="common">Zebra mussel</name>
    <name type="synonym">Mytilus polymorpha</name>
    <dbReference type="NCBI Taxonomy" id="45954"/>
    <lineage>
        <taxon>Eukaryota</taxon>
        <taxon>Metazoa</taxon>
        <taxon>Spiralia</taxon>
        <taxon>Lophotrochozoa</taxon>
        <taxon>Mollusca</taxon>
        <taxon>Bivalvia</taxon>
        <taxon>Autobranchia</taxon>
        <taxon>Heteroconchia</taxon>
        <taxon>Euheterodonta</taxon>
        <taxon>Imparidentia</taxon>
        <taxon>Neoheterodontei</taxon>
        <taxon>Myida</taxon>
        <taxon>Dreissenoidea</taxon>
        <taxon>Dreissenidae</taxon>
        <taxon>Dreissena</taxon>
    </lineage>
</organism>
<name>A0A9D4I3Z3_DREPO</name>
<dbReference type="Proteomes" id="UP000828390">
    <property type="component" value="Unassembled WGS sequence"/>
</dbReference>
<evidence type="ECO:0000313" key="1">
    <source>
        <dbReference type="EMBL" id="KAH3747234.1"/>
    </source>
</evidence>
<reference evidence="1" key="1">
    <citation type="journal article" date="2019" name="bioRxiv">
        <title>The Genome of the Zebra Mussel, Dreissena polymorpha: A Resource for Invasive Species Research.</title>
        <authorList>
            <person name="McCartney M.A."/>
            <person name="Auch B."/>
            <person name="Kono T."/>
            <person name="Mallez S."/>
            <person name="Zhang Y."/>
            <person name="Obille A."/>
            <person name="Becker A."/>
            <person name="Abrahante J.E."/>
            <person name="Garbe J."/>
            <person name="Badalamenti J.P."/>
            <person name="Herman A."/>
            <person name="Mangelson H."/>
            <person name="Liachko I."/>
            <person name="Sullivan S."/>
            <person name="Sone E.D."/>
            <person name="Koren S."/>
            <person name="Silverstein K.A.T."/>
            <person name="Beckman K.B."/>
            <person name="Gohl D.M."/>
        </authorList>
    </citation>
    <scope>NUCLEOTIDE SEQUENCE</scope>
    <source>
        <strain evidence="1">Duluth1</strain>
        <tissue evidence="1">Whole animal</tissue>
    </source>
</reference>
<sequence>MDKYHLIHMDQYHKILWTSTTRSHGPVPQDLMDQYHYIPLTTSARSSYPVPLDMPGSVPLDRLDKYH</sequence>